<dbReference type="Gene3D" id="3.30.2310.40">
    <property type="match status" value="1"/>
</dbReference>
<dbReference type="InterPro" id="IPR031451">
    <property type="entry name" value="MqsR_toxin"/>
</dbReference>
<dbReference type="Proteomes" id="UP000288096">
    <property type="component" value="Unassembled WGS sequence"/>
</dbReference>
<evidence type="ECO:0000313" key="2">
    <source>
        <dbReference type="Proteomes" id="UP000288096"/>
    </source>
</evidence>
<dbReference type="GO" id="GO:0017148">
    <property type="term" value="P:negative regulation of translation"/>
    <property type="evidence" value="ECO:0007669"/>
    <property type="project" value="InterPro"/>
</dbReference>
<comment type="caution">
    <text evidence="1">The sequence shown here is derived from an EMBL/GenBank/DDBJ whole genome shotgun (WGS) entry which is preliminary data.</text>
</comment>
<dbReference type="Pfam" id="PF15723">
    <property type="entry name" value="MqsR_toxin"/>
    <property type="match status" value="1"/>
</dbReference>
<dbReference type="RefSeq" id="WP_166404961.1">
    <property type="nucleotide sequence ID" value="NZ_BEXT01000001.1"/>
</dbReference>
<proteinExistence type="predicted"/>
<organism evidence="1 2">
    <name type="scientific">Desulfonema ishimotonii</name>
    <dbReference type="NCBI Taxonomy" id="45657"/>
    <lineage>
        <taxon>Bacteria</taxon>
        <taxon>Pseudomonadati</taxon>
        <taxon>Thermodesulfobacteriota</taxon>
        <taxon>Desulfobacteria</taxon>
        <taxon>Desulfobacterales</taxon>
        <taxon>Desulfococcaceae</taxon>
        <taxon>Desulfonema</taxon>
    </lineage>
</organism>
<reference evidence="2" key="1">
    <citation type="submission" date="2017-11" db="EMBL/GenBank/DDBJ databases">
        <authorList>
            <person name="Watanabe M."/>
            <person name="Kojima H."/>
        </authorList>
    </citation>
    <scope>NUCLEOTIDE SEQUENCE [LARGE SCALE GENOMIC DNA]</scope>
    <source>
        <strain evidence="2">Tokyo 01</strain>
    </source>
</reference>
<protein>
    <submittedName>
        <fullName evidence="1">Motility quorum-sensing regulator MqsR</fullName>
    </submittedName>
</protein>
<name>A0A401FUC0_9BACT</name>
<keyword evidence="2" id="KW-1185">Reference proteome</keyword>
<evidence type="ECO:0000313" key="1">
    <source>
        <dbReference type="EMBL" id="GBC60566.1"/>
    </source>
</evidence>
<reference evidence="2" key="2">
    <citation type="submission" date="2019-01" db="EMBL/GenBank/DDBJ databases">
        <title>Genome sequence of Desulfonema ishimotonii strain Tokyo 01.</title>
        <authorList>
            <person name="Fukui M."/>
        </authorList>
    </citation>
    <scope>NUCLEOTIDE SEQUENCE [LARGE SCALE GENOMIC DNA]</scope>
    <source>
        <strain evidence="2">Tokyo 01</strain>
    </source>
</reference>
<dbReference type="EMBL" id="BEXT01000001">
    <property type="protein sequence ID" value="GBC60566.1"/>
    <property type="molecule type" value="Genomic_DNA"/>
</dbReference>
<dbReference type="AlphaFoldDB" id="A0A401FUC0"/>
<dbReference type="GO" id="GO:0009372">
    <property type="term" value="P:quorum sensing"/>
    <property type="evidence" value="ECO:0007669"/>
    <property type="project" value="InterPro"/>
</dbReference>
<dbReference type="GO" id="GO:0044010">
    <property type="term" value="P:single-species biofilm formation"/>
    <property type="evidence" value="ECO:0007669"/>
    <property type="project" value="InterPro"/>
</dbReference>
<gene>
    <name evidence="1" type="ORF">DENIS_1523</name>
</gene>
<sequence>MQKYGVAHYDLDEIKELLDDPGTRIITRESRKGAVRLGYAGDSDMVRRVQKLRKNEIYKTMEAEKCPGLWQDVYRTSDNAFRLYIKLQKAVNGKGVIISFKER</sequence>
<accession>A0A401FUC0</accession>
<dbReference type="InterPro" id="IPR038493">
    <property type="entry name" value="MqsR_sf"/>
</dbReference>